<evidence type="ECO:0000313" key="2">
    <source>
        <dbReference type="Proteomes" id="UP000017133"/>
    </source>
</evidence>
<dbReference type="PATRIC" id="fig|1389415.4.peg.4515"/>
<gene>
    <name evidence="1" type="ORF">O185_22590</name>
</gene>
<accession>U7QWJ8</accession>
<name>U7QWJ8_PHOTE</name>
<dbReference type="Proteomes" id="UP000017133">
    <property type="component" value="Unassembled WGS sequence"/>
</dbReference>
<sequence length="114" mass="12712">MKKIFLLSGLLLGTVILSGCNDDGKQFIGNWKAVSTSEGKPLLKWMDERITITCKDNTCHVVSKVLNSGSWFTQESDWKIDNASTISMLNGIGTMHVDNGKIRSSNRVYEKQTE</sequence>
<proteinExistence type="predicted"/>
<dbReference type="PROSITE" id="PS51257">
    <property type="entry name" value="PROKAR_LIPOPROTEIN"/>
    <property type="match status" value="1"/>
</dbReference>
<dbReference type="EMBL" id="AXDT01000261">
    <property type="protein sequence ID" value="ERT10856.1"/>
    <property type="molecule type" value="Genomic_DNA"/>
</dbReference>
<comment type="caution">
    <text evidence="1">The sequence shown here is derived from an EMBL/GenBank/DDBJ whole genome shotgun (WGS) entry which is preliminary data.</text>
</comment>
<reference evidence="1 2" key="1">
    <citation type="submission" date="2013-10" db="EMBL/GenBank/DDBJ databases">
        <title>Whole Genome Shotgun Sequence of Photorhabdus temperata J3.</title>
        <authorList>
            <person name="Park G.-S."/>
            <person name="Hong S.-J."/>
            <person name="Shin J.-H."/>
        </authorList>
    </citation>
    <scope>NUCLEOTIDE SEQUENCE [LARGE SCALE GENOMIC DNA]</scope>
    <source>
        <strain evidence="1 2">J3</strain>
    </source>
</reference>
<evidence type="ECO:0000313" key="1">
    <source>
        <dbReference type="EMBL" id="ERT10856.1"/>
    </source>
</evidence>
<dbReference type="AlphaFoldDB" id="U7QWJ8"/>
<keyword evidence="2" id="KW-1185">Reference proteome</keyword>
<protein>
    <recommendedName>
        <fullName evidence="3">Lipoprotein</fullName>
    </recommendedName>
</protein>
<organism evidence="1 2">
    <name type="scientific">Photorhabdus temperata J3</name>
    <dbReference type="NCBI Taxonomy" id="1389415"/>
    <lineage>
        <taxon>Bacteria</taxon>
        <taxon>Pseudomonadati</taxon>
        <taxon>Pseudomonadota</taxon>
        <taxon>Gammaproteobacteria</taxon>
        <taxon>Enterobacterales</taxon>
        <taxon>Morganellaceae</taxon>
        <taxon>Photorhabdus</taxon>
    </lineage>
</organism>
<dbReference type="RefSeq" id="WP_021325859.1">
    <property type="nucleotide sequence ID" value="NZ_AXDT01000261.1"/>
</dbReference>
<evidence type="ECO:0008006" key="3">
    <source>
        <dbReference type="Google" id="ProtNLM"/>
    </source>
</evidence>